<feature type="region of interest" description="Disordered" evidence="1">
    <location>
        <begin position="40"/>
        <end position="102"/>
    </location>
</feature>
<evidence type="ECO:0000256" key="1">
    <source>
        <dbReference type="SAM" id="MobiDB-lite"/>
    </source>
</evidence>
<dbReference type="AlphaFoldDB" id="A0A6A6VDV4"/>
<reference evidence="2" key="1">
    <citation type="journal article" date="2020" name="Stud. Mycol.">
        <title>101 Dothideomycetes genomes: a test case for predicting lifestyles and emergence of pathogens.</title>
        <authorList>
            <person name="Haridas S."/>
            <person name="Albert R."/>
            <person name="Binder M."/>
            <person name="Bloem J."/>
            <person name="Labutti K."/>
            <person name="Salamov A."/>
            <person name="Andreopoulos B."/>
            <person name="Baker S."/>
            <person name="Barry K."/>
            <person name="Bills G."/>
            <person name="Bluhm B."/>
            <person name="Cannon C."/>
            <person name="Castanera R."/>
            <person name="Culley D."/>
            <person name="Daum C."/>
            <person name="Ezra D."/>
            <person name="Gonzalez J."/>
            <person name="Henrissat B."/>
            <person name="Kuo A."/>
            <person name="Liang C."/>
            <person name="Lipzen A."/>
            <person name="Lutzoni F."/>
            <person name="Magnuson J."/>
            <person name="Mondo S."/>
            <person name="Nolan M."/>
            <person name="Ohm R."/>
            <person name="Pangilinan J."/>
            <person name="Park H.-J."/>
            <person name="Ramirez L."/>
            <person name="Alfaro M."/>
            <person name="Sun H."/>
            <person name="Tritt A."/>
            <person name="Yoshinaga Y."/>
            <person name="Zwiers L.-H."/>
            <person name="Turgeon B."/>
            <person name="Goodwin S."/>
            <person name="Spatafora J."/>
            <person name="Crous P."/>
            <person name="Grigoriev I."/>
        </authorList>
    </citation>
    <scope>NUCLEOTIDE SEQUENCE</scope>
    <source>
        <strain evidence="2">CBS 119925</strain>
    </source>
</reference>
<keyword evidence="3" id="KW-1185">Reference proteome</keyword>
<dbReference type="OrthoDB" id="2590867at2759"/>
<name>A0A6A6VDV4_9PLEO</name>
<dbReference type="Proteomes" id="UP000799440">
    <property type="component" value="Unassembled WGS sequence"/>
</dbReference>
<gene>
    <name evidence="2" type="ORF">M011DRAFT_525722</name>
</gene>
<dbReference type="EMBL" id="MU006570">
    <property type="protein sequence ID" value="KAF2748026.1"/>
    <property type="molecule type" value="Genomic_DNA"/>
</dbReference>
<evidence type="ECO:0000313" key="2">
    <source>
        <dbReference type="EMBL" id="KAF2748026.1"/>
    </source>
</evidence>
<sequence length="102" mass="9928">MSGPGAHAGSSAGNALRKGVGMFHGAGEAIRGNINAAVDSAAGDKDAVARDEAIASRGADEMDRGHTHSHTATTAPATTGAQSSTVPGTAASADDTGIGMRR</sequence>
<proteinExistence type="predicted"/>
<organism evidence="2 3">
    <name type="scientific">Sporormia fimetaria CBS 119925</name>
    <dbReference type="NCBI Taxonomy" id="1340428"/>
    <lineage>
        <taxon>Eukaryota</taxon>
        <taxon>Fungi</taxon>
        <taxon>Dikarya</taxon>
        <taxon>Ascomycota</taxon>
        <taxon>Pezizomycotina</taxon>
        <taxon>Dothideomycetes</taxon>
        <taxon>Pleosporomycetidae</taxon>
        <taxon>Pleosporales</taxon>
        <taxon>Sporormiaceae</taxon>
        <taxon>Sporormia</taxon>
    </lineage>
</organism>
<feature type="compositionally biased region" description="Low complexity" evidence="1">
    <location>
        <begin position="70"/>
        <end position="85"/>
    </location>
</feature>
<feature type="compositionally biased region" description="Basic and acidic residues" evidence="1">
    <location>
        <begin position="42"/>
        <end position="66"/>
    </location>
</feature>
<accession>A0A6A6VDV4</accession>
<evidence type="ECO:0000313" key="3">
    <source>
        <dbReference type="Proteomes" id="UP000799440"/>
    </source>
</evidence>
<protein>
    <submittedName>
        <fullName evidence="2">Uncharacterized protein</fullName>
    </submittedName>
</protein>